<dbReference type="KEGG" id="rpe:RPE_0133"/>
<dbReference type="Pfam" id="PF01724">
    <property type="entry name" value="DUF29"/>
    <property type="match status" value="1"/>
</dbReference>
<dbReference type="HOGENOM" id="CLU_116670_0_1_5"/>
<dbReference type="eggNOG" id="ENOG50336I3">
    <property type="taxonomic scope" value="Bacteria"/>
</dbReference>
<dbReference type="OrthoDB" id="425753at2"/>
<gene>
    <name evidence="1" type="ordered locus">RPE_0133</name>
</gene>
<dbReference type="PANTHER" id="PTHR34235">
    <property type="entry name" value="SLR1203 PROTEIN-RELATED"/>
    <property type="match status" value="1"/>
</dbReference>
<reference evidence="1" key="1">
    <citation type="submission" date="2006-09" db="EMBL/GenBank/DDBJ databases">
        <title>Complete sequence of Rhodopseudomonas palustris BisA53.</title>
        <authorList>
            <consortium name="US DOE Joint Genome Institute"/>
            <person name="Copeland A."/>
            <person name="Lucas S."/>
            <person name="Lapidus A."/>
            <person name="Barry K."/>
            <person name="Detter J.C."/>
            <person name="Glavina del Rio T."/>
            <person name="Hammon N."/>
            <person name="Israni S."/>
            <person name="Dalin E."/>
            <person name="Tice H."/>
            <person name="Pitluck S."/>
            <person name="Chain P."/>
            <person name="Malfatti S."/>
            <person name="Shin M."/>
            <person name="Vergez L."/>
            <person name="Schmutz J."/>
            <person name="Larimer F."/>
            <person name="Land M."/>
            <person name="Hauser L."/>
            <person name="Pelletier D.A."/>
            <person name="Kyrpides N."/>
            <person name="Kim E."/>
            <person name="Harwood C.S."/>
            <person name="Oda Y."/>
            <person name="Richardson P."/>
        </authorList>
    </citation>
    <scope>NUCLEOTIDE SEQUENCE [LARGE SCALE GENOMIC DNA]</scope>
    <source>
        <strain evidence="1">BisA53</strain>
    </source>
</reference>
<evidence type="ECO:0000313" key="1">
    <source>
        <dbReference type="EMBL" id="ABJ04094.1"/>
    </source>
</evidence>
<dbReference type="Gene3D" id="1.20.1220.20">
    <property type="entry name" value="Uncharcterised protein PF01724"/>
    <property type="match status" value="1"/>
</dbReference>
<proteinExistence type="predicted"/>
<accession>Q07VE0</accession>
<dbReference type="EMBL" id="CP000463">
    <property type="protein sequence ID" value="ABJ04094.1"/>
    <property type="molecule type" value="Genomic_DNA"/>
</dbReference>
<evidence type="ECO:0008006" key="2">
    <source>
        <dbReference type="Google" id="ProtNLM"/>
    </source>
</evidence>
<protein>
    <recommendedName>
        <fullName evidence="2">DUF29 domain-containing protein</fullName>
    </recommendedName>
</protein>
<dbReference type="AlphaFoldDB" id="Q07VE0"/>
<name>Q07VE0_RHOP5</name>
<dbReference type="PANTHER" id="PTHR34235:SF1">
    <property type="entry name" value="SLR0416 PROTEIN"/>
    <property type="match status" value="1"/>
</dbReference>
<dbReference type="STRING" id="316055.RPE_0133"/>
<dbReference type="InterPro" id="IPR002636">
    <property type="entry name" value="DUF29"/>
</dbReference>
<sequence length="166" mass="19016">MTADTADKAPENVSRSYETDYYGWLEDQIELLKAGRLSDIDTQNIAEEIKDIGTRQYDMLENAARALIYNLLKWDLQPDRRSKSMIFSIDAHRDQITRLLDRNPSLAAEIPGALVDAYLYATYDMMRDSDLPEQVFAPDCPYDWDAIRNYPVEFDGVESPHGSEPS</sequence>
<organism evidence="1">
    <name type="scientific">Rhodopseudomonas palustris (strain BisA53)</name>
    <dbReference type="NCBI Taxonomy" id="316055"/>
    <lineage>
        <taxon>Bacteria</taxon>
        <taxon>Pseudomonadati</taxon>
        <taxon>Pseudomonadota</taxon>
        <taxon>Alphaproteobacteria</taxon>
        <taxon>Hyphomicrobiales</taxon>
        <taxon>Nitrobacteraceae</taxon>
        <taxon>Rhodopseudomonas</taxon>
    </lineage>
</organism>